<feature type="domain" description="ACT" evidence="9">
    <location>
        <begin position="195"/>
        <end position="271"/>
    </location>
</feature>
<evidence type="ECO:0000256" key="7">
    <source>
        <dbReference type="ARBA" id="ARBA00047848"/>
    </source>
</evidence>
<evidence type="ECO:0000313" key="11">
    <source>
        <dbReference type="Proteomes" id="UP001621706"/>
    </source>
</evidence>
<gene>
    <name evidence="10" type="ORF">V3I07_13070</name>
</gene>
<keyword evidence="3" id="KW-0028">Amino-acid biosynthesis</keyword>
<evidence type="ECO:0000256" key="6">
    <source>
        <dbReference type="ARBA" id="ARBA00023239"/>
    </source>
</evidence>
<sequence length="291" mass="32893">MKITVAIQGVRGSFHQQVAQNYFGTNIEVVECKTFKEVAKLLKKGKVNYGVMAIENSIAGSLIPNYALIDENQLNVLGEYFLKISLNLMAFPGQQIEDIKEVHSHPIALLQCAKFLEKYKHIKVIESSDTAITAKKIKEEKLKGIAALAGPIASEVYDLEILAREVQSVESSITRFMILEKTNSNTTRNKVNKASVKFELDNRPGGLATVLNVMNNCKLNLTKIQSMPIVEKPFQYSFFVDVVFEEYNYFEKAKSILELMTTHFKLLGEYQSGHMPINENKYDQDLILMNV</sequence>
<evidence type="ECO:0000259" key="8">
    <source>
        <dbReference type="PROSITE" id="PS51171"/>
    </source>
</evidence>
<evidence type="ECO:0000256" key="4">
    <source>
        <dbReference type="ARBA" id="ARBA00023141"/>
    </source>
</evidence>
<evidence type="ECO:0000259" key="9">
    <source>
        <dbReference type="PROSITE" id="PS51671"/>
    </source>
</evidence>
<comment type="caution">
    <text evidence="10">The sequence shown here is derived from an EMBL/GenBank/DDBJ whole genome shotgun (WGS) entry which is preliminary data.</text>
</comment>
<dbReference type="SUPFAM" id="SSF55021">
    <property type="entry name" value="ACT-like"/>
    <property type="match status" value="1"/>
</dbReference>
<dbReference type="PIRSF" id="PIRSF001500">
    <property type="entry name" value="Chor_mut_pdt_Ppr"/>
    <property type="match status" value="1"/>
</dbReference>
<dbReference type="CDD" id="cd04905">
    <property type="entry name" value="ACT_CM-PDT"/>
    <property type="match status" value="1"/>
</dbReference>
<evidence type="ECO:0000256" key="5">
    <source>
        <dbReference type="ARBA" id="ARBA00023222"/>
    </source>
</evidence>
<dbReference type="InterPro" id="IPR008242">
    <property type="entry name" value="Chor_mutase/pphenate_deHydtase"/>
</dbReference>
<comment type="pathway">
    <text evidence="1">Amino-acid biosynthesis; L-phenylalanine biosynthesis; phenylpyruvate from prephenate: step 1/1.</text>
</comment>
<dbReference type="EC" id="4.2.1.51" evidence="2"/>
<dbReference type="InterPro" id="IPR045865">
    <property type="entry name" value="ACT-like_dom_sf"/>
</dbReference>
<dbReference type="RefSeq" id="WP_088398244.1">
    <property type="nucleotide sequence ID" value="NZ_JAZGZP010000021.1"/>
</dbReference>
<keyword evidence="6" id="KW-0456">Lyase</keyword>
<keyword evidence="5" id="KW-0584">Phenylalanine biosynthesis</keyword>
<evidence type="ECO:0000313" key="10">
    <source>
        <dbReference type="EMBL" id="MFK7001825.1"/>
    </source>
</evidence>
<dbReference type="Gene3D" id="3.40.190.10">
    <property type="entry name" value="Periplasmic binding protein-like II"/>
    <property type="match status" value="2"/>
</dbReference>
<evidence type="ECO:0000256" key="3">
    <source>
        <dbReference type="ARBA" id="ARBA00022605"/>
    </source>
</evidence>
<keyword evidence="4" id="KW-0057">Aromatic amino acid biosynthesis</keyword>
<accession>A0ABW8PC53</accession>
<organism evidence="10 11">
    <name type="scientific">Flavobacterium oreochromis</name>
    <dbReference type="NCBI Taxonomy" id="2906078"/>
    <lineage>
        <taxon>Bacteria</taxon>
        <taxon>Pseudomonadati</taxon>
        <taxon>Bacteroidota</taxon>
        <taxon>Flavobacteriia</taxon>
        <taxon>Flavobacteriales</taxon>
        <taxon>Flavobacteriaceae</taxon>
        <taxon>Flavobacterium</taxon>
    </lineage>
</organism>
<dbReference type="PROSITE" id="PS51171">
    <property type="entry name" value="PREPHENATE_DEHYDR_3"/>
    <property type="match status" value="1"/>
</dbReference>
<dbReference type="Pfam" id="PF00800">
    <property type="entry name" value="PDT"/>
    <property type="match status" value="1"/>
</dbReference>
<keyword evidence="11" id="KW-1185">Reference proteome</keyword>
<dbReference type="EMBL" id="JAZGZP010000021">
    <property type="protein sequence ID" value="MFK7001825.1"/>
    <property type="molecule type" value="Genomic_DNA"/>
</dbReference>
<dbReference type="SUPFAM" id="SSF53850">
    <property type="entry name" value="Periplasmic binding protein-like II"/>
    <property type="match status" value="1"/>
</dbReference>
<reference evidence="10 11" key="1">
    <citation type="submission" date="2024-02" db="EMBL/GenBank/DDBJ databases">
        <title>Comparative Genomic Analysis of Flavobacterium Species Causing Columnaris Disease of Freshwater Fish in Thailand: Insights into Virulence and Resistance Mechanisms.</title>
        <authorList>
            <person name="Nguyen D."/>
            <person name="Chokmangmeepisarn P."/>
            <person name="Khianchaikhan K."/>
            <person name="Morishita M."/>
            <person name="Bunnoy A."/>
            <person name="Rodkhum C."/>
        </authorList>
    </citation>
    <scope>NUCLEOTIDE SEQUENCE [LARGE SCALE GENOMIC DNA]</scope>
    <source>
        <strain evidence="10 11">CNRT2201</strain>
    </source>
</reference>
<proteinExistence type="predicted"/>
<feature type="domain" description="Prephenate dehydratase" evidence="8">
    <location>
        <begin position="4"/>
        <end position="181"/>
    </location>
</feature>
<evidence type="ECO:0000256" key="1">
    <source>
        <dbReference type="ARBA" id="ARBA00004741"/>
    </source>
</evidence>
<protein>
    <recommendedName>
        <fullName evidence="2">prephenate dehydratase</fullName>
        <ecNumber evidence="2">4.2.1.51</ecNumber>
    </recommendedName>
</protein>
<dbReference type="Proteomes" id="UP001621706">
    <property type="component" value="Unassembled WGS sequence"/>
</dbReference>
<dbReference type="PANTHER" id="PTHR21022:SF19">
    <property type="entry name" value="PREPHENATE DEHYDRATASE-RELATED"/>
    <property type="match status" value="1"/>
</dbReference>
<dbReference type="PROSITE" id="PS51671">
    <property type="entry name" value="ACT"/>
    <property type="match status" value="1"/>
</dbReference>
<name>A0ABW8PC53_9FLAO</name>
<dbReference type="InterPro" id="IPR001086">
    <property type="entry name" value="Preph_deHydtase"/>
</dbReference>
<dbReference type="InterPro" id="IPR002912">
    <property type="entry name" value="ACT_dom"/>
</dbReference>
<dbReference type="Gene3D" id="3.30.70.260">
    <property type="match status" value="1"/>
</dbReference>
<dbReference type="PANTHER" id="PTHR21022">
    <property type="entry name" value="PREPHENATE DEHYDRATASE P PROTEIN"/>
    <property type="match status" value="1"/>
</dbReference>
<comment type="catalytic activity">
    <reaction evidence="7">
        <text>prephenate + H(+) = 3-phenylpyruvate + CO2 + H2O</text>
        <dbReference type="Rhea" id="RHEA:21648"/>
        <dbReference type="ChEBI" id="CHEBI:15377"/>
        <dbReference type="ChEBI" id="CHEBI:15378"/>
        <dbReference type="ChEBI" id="CHEBI:16526"/>
        <dbReference type="ChEBI" id="CHEBI:18005"/>
        <dbReference type="ChEBI" id="CHEBI:29934"/>
        <dbReference type="EC" id="4.2.1.51"/>
    </reaction>
</comment>
<evidence type="ECO:0000256" key="2">
    <source>
        <dbReference type="ARBA" id="ARBA00013147"/>
    </source>
</evidence>
<dbReference type="CDD" id="cd13631">
    <property type="entry name" value="PBP2_Ct-PDT_like"/>
    <property type="match status" value="1"/>
</dbReference>